<dbReference type="SMART" id="SM00382">
    <property type="entry name" value="AAA"/>
    <property type="match status" value="1"/>
</dbReference>
<dbReference type="HAMAP" id="MF_03176">
    <property type="entry name" value="PIF1"/>
    <property type="match status" value="1"/>
</dbReference>
<dbReference type="InterPro" id="IPR027417">
    <property type="entry name" value="P-loop_NTPase"/>
</dbReference>
<evidence type="ECO:0000256" key="11">
    <source>
        <dbReference type="ARBA" id="ARBA00023204"/>
    </source>
</evidence>
<dbReference type="GO" id="GO:0005524">
    <property type="term" value="F:ATP binding"/>
    <property type="evidence" value="ECO:0007669"/>
    <property type="project" value="UniProtKB-UniRule"/>
</dbReference>
<evidence type="ECO:0000256" key="13">
    <source>
        <dbReference type="ARBA" id="ARBA00023242"/>
    </source>
</evidence>
<dbReference type="EMBL" id="AZGZ01000003">
    <property type="protein sequence ID" value="KZZ96288.1"/>
    <property type="molecule type" value="Genomic_DNA"/>
</dbReference>
<keyword evidence="7 15" id="KW-0067">ATP-binding</keyword>
<dbReference type="AlphaFoldDB" id="A0A168C8M9"/>
<comment type="similarity">
    <text evidence="15">Belongs to the helicase family. PIF1 subfamily.</text>
</comment>
<evidence type="ECO:0000256" key="5">
    <source>
        <dbReference type="ARBA" id="ARBA00022801"/>
    </source>
</evidence>
<keyword evidence="5 15" id="KW-0378">Hydrolase</keyword>
<keyword evidence="8 15" id="KW-0238">DNA-binding</keyword>
<dbReference type="GO" id="GO:0003697">
    <property type="term" value="F:single-stranded DNA binding"/>
    <property type="evidence" value="ECO:0007669"/>
    <property type="project" value="UniProtKB-ARBA"/>
</dbReference>
<keyword evidence="12 15" id="KW-0413">Isomerase</keyword>
<feature type="compositionally biased region" description="Pro residues" evidence="16">
    <location>
        <begin position="152"/>
        <end position="166"/>
    </location>
</feature>
<comment type="subcellular location">
    <subcellularLocation>
        <location evidence="2">Nucleus</location>
        <location evidence="2">Nucleolus</location>
    </subcellularLocation>
    <subcellularLocation>
        <location evidence="15">Nucleus</location>
    </subcellularLocation>
    <subcellularLocation>
        <location evidence="15">Mitochondrion</location>
    </subcellularLocation>
</comment>
<keyword evidence="10 15" id="KW-0233">DNA recombination</keyword>
<keyword evidence="13 15" id="KW-0539">Nucleus</keyword>
<dbReference type="PANTHER" id="PTHR47642">
    <property type="entry name" value="ATP-DEPENDENT DNA HELICASE"/>
    <property type="match status" value="1"/>
</dbReference>
<name>A0A168C8M9_9EURO</name>
<dbReference type="Pfam" id="PF21530">
    <property type="entry name" value="Pif1_2B_dom"/>
    <property type="match status" value="1"/>
</dbReference>
<evidence type="ECO:0000256" key="3">
    <source>
        <dbReference type="ARBA" id="ARBA00022741"/>
    </source>
</evidence>
<dbReference type="VEuPathDB" id="FungiDB:AAP_01061"/>
<dbReference type="InterPro" id="IPR049163">
    <property type="entry name" value="Pif1-like_2B_dom"/>
</dbReference>
<dbReference type="Pfam" id="PF05970">
    <property type="entry name" value="PIF1"/>
    <property type="match status" value="1"/>
</dbReference>
<evidence type="ECO:0000256" key="16">
    <source>
        <dbReference type="SAM" id="MobiDB-lite"/>
    </source>
</evidence>
<evidence type="ECO:0000313" key="19">
    <source>
        <dbReference type="Proteomes" id="UP000242877"/>
    </source>
</evidence>
<evidence type="ECO:0000259" key="17">
    <source>
        <dbReference type="SMART" id="SM00382"/>
    </source>
</evidence>
<comment type="cofactor">
    <cofactor evidence="1 15">
        <name>Mg(2+)</name>
        <dbReference type="ChEBI" id="CHEBI:18420"/>
    </cofactor>
</comment>
<dbReference type="InterPro" id="IPR051055">
    <property type="entry name" value="PIF1_helicase"/>
</dbReference>
<sequence length="957" mass="103815">MAFRSRQQQELARKPLAANTSRLNVDGPFPNYGGSRGNIAAAAAAAVASTTAVPSKSRNDPPASISRLKSGSAPLFAMHQENFFDDSDGLDDQDFLDLDLDDLMKPVAKPPPKDTKVTSLSPPGNNPSHGAPSSAQTAEAATVTTTSSKSSLPPPAWGRPPSPPRPSAHNLPPSQVPSSAPIPWSSSPPRPAHTTINSFSRPSVAAYSSSSSSPALATIQKPVPEPKARTVTRKRTLPWKIEDPAPVDSIPSERSSSTRHSIHEEQPQELPKKKSRSAKKDYPWEKAPGPSQLDEKEFKEIRKQQKKAGGRAITEARKTDKASDNSAPKAIPGIFLSEEQQRILDIIVKHGKSVFFTGSAGTGKSVLMREAIRQLKNKYRHETDRVAVTASTGLAACNIGGMTLHSFAGAGLAKEPIKQLVKKIRGNPKAKNRWQRVKVLIIDEVSMVDGELFDKLEQVARELRNNGRPFGGIQLVVTGDFFQLPPVPDNMQGVARAVKFAFDANTWNTCIEHTILLTQVFRQKDPEFAAMLNCLRLGQMTPEINRAFSALARELPKDAIEATELFAKRSEVDNANGARLHRLTGDVHNFKAVDSGKDPVRVSQLLSNCMAPPEIRLKRGAQVMLIKNLDDTLVNGSLGRVVDFMDSASFEAWKLGEGKYDRGMTLQEVKNEKKLMAAMSLPGYKPTDEMLSGKANSPHAPPGRKWPLVCFVQPDGTERHLLCQPEDWKVELPNGEIEAQRLQIPLILAWALSIHKAQGQTLQRVKVDLGKVFEKGQAYVALSRAVSKEGLQVKGWNPSRVMVHDDVIEFYKKLSTATDLQISNRRKVRMDQYMATAPAPIPAPIPAAAAAPPAPHVAAPAVSRAPLPAPPSRATAPSSYTPTPTPKPVVPSEKRASNTAANPVIIDPPMPLTTNISKAPLTSQSAGQTSTARSSRPPPVVIDLIDDDEEALAAYMP</sequence>
<proteinExistence type="inferred from homology"/>
<evidence type="ECO:0000256" key="8">
    <source>
        <dbReference type="ARBA" id="ARBA00023125"/>
    </source>
</evidence>
<dbReference type="GO" id="GO:0005739">
    <property type="term" value="C:mitochondrion"/>
    <property type="evidence" value="ECO:0007669"/>
    <property type="project" value="UniProtKB-SubCell"/>
</dbReference>
<evidence type="ECO:0000256" key="10">
    <source>
        <dbReference type="ARBA" id="ARBA00023172"/>
    </source>
</evidence>
<evidence type="ECO:0000256" key="2">
    <source>
        <dbReference type="ARBA" id="ARBA00004604"/>
    </source>
</evidence>
<keyword evidence="19" id="KW-1185">Reference proteome</keyword>
<dbReference type="GO" id="GO:0016887">
    <property type="term" value="F:ATP hydrolysis activity"/>
    <property type="evidence" value="ECO:0007669"/>
    <property type="project" value="RHEA"/>
</dbReference>
<evidence type="ECO:0000256" key="1">
    <source>
        <dbReference type="ARBA" id="ARBA00001946"/>
    </source>
</evidence>
<feature type="compositionally biased region" description="Basic and acidic residues" evidence="16">
    <location>
        <begin position="261"/>
        <end position="284"/>
    </location>
</feature>
<dbReference type="GO" id="GO:0043139">
    <property type="term" value="F:5'-3' DNA helicase activity"/>
    <property type="evidence" value="ECO:0007669"/>
    <property type="project" value="UniProtKB-UniRule"/>
</dbReference>
<dbReference type="FunFam" id="3.40.50.300:FF:001226">
    <property type="entry name" value="ATP-dependent DNA helicase PIF1"/>
    <property type="match status" value="1"/>
</dbReference>
<keyword evidence="11 15" id="KW-0234">DNA repair</keyword>
<protein>
    <recommendedName>
        <fullName evidence="15">ATP-dependent DNA helicase PIF1</fullName>
        <ecNumber evidence="15">5.6.2.3</ecNumber>
    </recommendedName>
    <alternativeName>
        <fullName evidence="15">DNA 5'-3' helicase PIF1</fullName>
    </alternativeName>
    <alternativeName>
        <fullName evidence="15">DNA repair and recombination helicase PIF1</fullName>
    </alternativeName>
</protein>
<comment type="subunit">
    <text evidence="15">Monomer.</text>
</comment>
<dbReference type="GO" id="GO:0006310">
    <property type="term" value="P:DNA recombination"/>
    <property type="evidence" value="ECO:0007669"/>
    <property type="project" value="UniProtKB-UniRule"/>
</dbReference>
<feature type="region of interest" description="Disordered" evidence="16">
    <location>
        <begin position="861"/>
        <end position="940"/>
    </location>
</feature>
<organism evidence="18 19">
    <name type="scientific">Ascosphaera apis ARSEF 7405</name>
    <dbReference type="NCBI Taxonomy" id="392613"/>
    <lineage>
        <taxon>Eukaryota</taxon>
        <taxon>Fungi</taxon>
        <taxon>Dikarya</taxon>
        <taxon>Ascomycota</taxon>
        <taxon>Pezizomycotina</taxon>
        <taxon>Eurotiomycetes</taxon>
        <taxon>Eurotiomycetidae</taxon>
        <taxon>Onygenales</taxon>
        <taxon>Ascosphaeraceae</taxon>
        <taxon>Ascosphaera</taxon>
    </lineage>
</organism>
<comment type="caution">
    <text evidence="18">The sequence shown here is derived from an EMBL/GenBank/DDBJ whole genome shotgun (WGS) entry which is preliminary data.</text>
</comment>
<dbReference type="OrthoDB" id="4198994at2759"/>
<feature type="compositionally biased region" description="Low complexity" evidence="16">
    <location>
        <begin position="861"/>
        <end position="882"/>
    </location>
</feature>
<dbReference type="Gene3D" id="3.40.50.300">
    <property type="entry name" value="P-loop containing nucleotide triphosphate hydrolases"/>
    <property type="match status" value="1"/>
</dbReference>
<feature type="domain" description="AAA+ ATPase" evidence="17">
    <location>
        <begin position="350"/>
        <end position="505"/>
    </location>
</feature>
<feature type="compositionally biased region" description="Polar residues" evidence="16">
    <location>
        <begin position="1"/>
        <end position="10"/>
    </location>
</feature>
<feature type="compositionally biased region" description="Basic and acidic residues" evidence="16">
    <location>
        <begin position="314"/>
        <end position="323"/>
    </location>
</feature>
<dbReference type="InterPro" id="IPR003593">
    <property type="entry name" value="AAA+_ATPase"/>
</dbReference>
<dbReference type="Proteomes" id="UP000242877">
    <property type="component" value="Unassembled WGS sequence"/>
</dbReference>
<keyword evidence="6 15" id="KW-0347">Helicase</keyword>
<evidence type="ECO:0000256" key="9">
    <source>
        <dbReference type="ARBA" id="ARBA00023128"/>
    </source>
</evidence>
<evidence type="ECO:0000256" key="14">
    <source>
        <dbReference type="ARBA" id="ARBA00048954"/>
    </source>
</evidence>
<evidence type="ECO:0000256" key="4">
    <source>
        <dbReference type="ARBA" id="ARBA00022763"/>
    </source>
</evidence>
<feature type="compositionally biased region" description="Low complexity" evidence="16">
    <location>
        <begin position="167"/>
        <end position="185"/>
    </location>
</feature>
<comment type="caution">
    <text evidence="15">Lacks conserved residue(s) required for the propagation of feature annotation.</text>
</comment>
<dbReference type="CDD" id="cd18809">
    <property type="entry name" value="SF1_C_RecD"/>
    <property type="match status" value="1"/>
</dbReference>
<dbReference type="InterPro" id="IPR010285">
    <property type="entry name" value="DNA_helicase_pif1-like_DEAD"/>
</dbReference>
<evidence type="ECO:0000256" key="15">
    <source>
        <dbReference type="HAMAP-Rule" id="MF_03176"/>
    </source>
</evidence>
<accession>A0A168C8M9</accession>
<dbReference type="InterPro" id="IPR048293">
    <property type="entry name" value="PIF1_RRM3_pfh1"/>
</dbReference>
<dbReference type="GO" id="GO:0000723">
    <property type="term" value="P:telomere maintenance"/>
    <property type="evidence" value="ECO:0007669"/>
    <property type="project" value="InterPro"/>
</dbReference>
<reference evidence="18 19" key="1">
    <citation type="journal article" date="2016" name="Genome Biol. Evol.">
        <title>Divergent and convergent evolution of fungal pathogenicity.</title>
        <authorList>
            <person name="Shang Y."/>
            <person name="Xiao G."/>
            <person name="Zheng P."/>
            <person name="Cen K."/>
            <person name="Zhan S."/>
            <person name="Wang C."/>
        </authorList>
    </citation>
    <scope>NUCLEOTIDE SEQUENCE [LARGE SCALE GENOMIC DNA]</scope>
    <source>
        <strain evidence="18 19">ARSEF 7405</strain>
    </source>
</reference>
<keyword evidence="9 15" id="KW-0496">Mitochondrion</keyword>
<evidence type="ECO:0000256" key="7">
    <source>
        <dbReference type="ARBA" id="ARBA00022840"/>
    </source>
</evidence>
<feature type="compositionally biased region" description="Low complexity" evidence="16">
    <location>
        <begin position="133"/>
        <end position="151"/>
    </location>
</feature>
<feature type="compositionally biased region" description="Polar residues" evidence="16">
    <location>
        <begin position="117"/>
        <end position="128"/>
    </location>
</feature>
<dbReference type="EC" id="5.6.2.3" evidence="15"/>
<dbReference type="GO" id="GO:0005730">
    <property type="term" value="C:nucleolus"/>
    <property type="evidence" value="ECO:0007669"/>
    <property type="project" value="UniProtKB-SubCell"/>
</dbReference>
<feature type="compositionally biased region" description="Basic and acidic residues" evidence="16">
    <location>
        <begin position="293"/>
        <end position="303"/>
    </location>
</feature>
<evidence type="ECO:0000256" key="6">
    <source>
        <dbReference type="ARBA" id="ARBA00022806"/>
    </source>
</evidence>
<comment type="catalytic activity">
    <reaction evidence="14 15">
        <text>ATP + H2O = ADP + phosphate + H(+)</text>
        <dbReference type="Rhea" id="RHEA:13065"/>
        <dbReference type="ChEBI" id="CHEBI:15377"/>
        <dbReference type="ChEBI" id="CHEBI:15378"/>
        <dbReference type="ChEBI" id="CHEBI:30616"/>
        <dbReference type="ChEBI" id="CHEBI:43474"/>
        <dbReference type="ChEBI" id="CHEBI:456216"/>
        <dbReference type="EC" id="5.6.2.3"/>
    </reaction>
</comment>
<keyword evidence="4 15" id="KW-0227">DNA damage</keyword>
<evidence type="ECO:0000256" key="12">
    <source>
        <dbReference type="ARBA" id="ARBA00023235"/>
    </source>
</evidence>
<evidence type="ECO:0000313" key="18">
    <source>
        <dbReference type="EMBL" id="KZZ96288.1"/>
    </source>
</evidence>
<feature type="region of interest" description="Disordered" evidence="16">
    <location>
        <begin position="1"/>
        <end position="25"/>
    </location>
</feature>
<dbReference type="GO" id="GO:0006281">
    <property type="term" value="P:DNA repair"/>
    <property type="evidence" value="ECO:0007669"/>
    <property type="project" value="UniProtKB-UniRule"/>
</dbReference>
<gene>
    <name evidence="15" type="primary">PIF1</name>
    <name evidence="18" type="ORF">AAP_01061</name>
</gene>
<keyword evidence="3 15" id="KW-0547">Nucleotide-binding</keyword>
<dbReference type="CDD" id="cd18037">
    <property type="entry name" value="DEXSc_Pif1_like"/>
    <property type="match status" value="1"/>
</dbReference>
<feature type="compositionally biased region" description="Low complexity" evidence="16">
    <location>
        <begin position="198"/>
        <end position="217"/>
    </location>
</feature>
<feature type="region of interest" description="Disordered" evidence="16">
    <location>
        <begin position="103"/>
        <end position="326"/>
    </location>
</feature>
<dbReference type="PANTHER" id="PTHR47642:SF5">
    <property type="entry name" value="ATP-DEPENDENT DNA HELICASE"/>
    <property type="match status" value="1"/>
</dbReference>
<feature type="binding site" evidence="15">
    <location>
        <begin position="358"/>
        <end position="365"/>
    </location>
    <ligand>
        <name>ATP</name>
        <dbReference type="ChEBI" id="CHEBI:30616"/>
    </ligand>
</feature>
<feature type="compositionally biased region" description="Polar residues" evidence="16">
    <location>
        <begin position="912"/>
        <end position="934"/>
    </location>
</feature>
<dbReference type="SUPFAM" id="SSF52540">
    <property type="entry name" value="P-loop containing nucleoside triphosphate hydrolases"/>
    <property type="match status" value="2"/>
</dbReference>
<comment type="function">
    <text evidence="15">DNA-dependent ATPase and 5'-3' DNA helicase required for the maintenance of both mitochondrial and nuclear genome stability.</text>
</comment>